<dbReference type="PANTHER" id="PTHR33710:SF71">
    <property type="entry name" value="ENDONUCLEASE_EXONUCLEASE_PHOSPHATASE DOMAIN-CONTAINING PROTEIN"/>
    <property type="match status" value="1"/>
</dbReference>
<dbReference type="AlphaFoldDB" id="A0A9P0Z0Z4"/>
<evidence type="ECO:0008006" key="3">
    <source>
        <dbReference type="Google" id="ProtNLM"/>
    </source>
</evidence>
<comment type="caution">
    <text evidence="1">The sequence shown here is derived from an EMBL/GenBank/DDBJ whole genome shotgun (WGS) entry which is preliminary data.</text>
</comment>
<dbReference type="Proteomes" id="UP001152484">
    <property type="component" value="Unassembled WGS sequence"/>
</dbReference>
<proteinExistence type="predicted"/>
<gene>
    <name evidence="1" type="ORF">CEURO_LOCUS8387</name>
</gene>
<keyword evidence="2" id="KW-1185">Reference proteome</keyword>
<sequence>MPNLSSILDFSDCIAACNLISPNYNGPLFTWAGVRSNGWVWRRLDRFLFNSRWSDSFKKILVDVLEKTPSDHSPLLIACFVEGTCYPKPFKFQNMWTHHATFLDTVKKSWDAIDTYGGMRGFVHKLKQLKLDLKLWNRNTFGNLFEDIKVCEDQVMKAERLFESCPSEENIENWQHFRALFAAKHKLERKYWNQKANIKWLKEGDANTNHFHSYVQTKHRKHSITTINNSRGEEVTSQADIGDAAITLFSDLYSVDPDIDAAEILKFIPHLVLEEDNNMLINLPDKDEVKTAVWKLDQNSAPGPDGFNGKFFRKCWHIIGDDLVRAIQEFFMGIPIPRGVASSLVVLISKVDNPSSFGEFRPICLSNFISKVCTKILVDRLSSILPKLISPEQIGFMNNKDIVDHVLIA</sequence>
<dbReference type="SUPFAM" id="SSF56219">
    <property type="entry name" value="DNase I-like"/>
    <property type="match status" value="1"/>
</dbReference>
<dbReference type="InterPro" id="IPR036691">
    <property type="entry name" value="Endo/exonu/phosph_ase_sf"/>
</dbReference>
<evidence type="ECO:0000313" key="2">
    <source>
        <dbReference type="Proteomes" id="UP001152484"/>
    </source>
</evidence>
<dbReference type="Gene3D" id="3.60.10.10">
    <property type="entry name" value="Endonuclease/exonuclease/phosphatase"/>
    <property type="match status" value="1"/>
</dbReference>
<evidence type="ECO:0000313" key="1">
    <source>
        <dbReference type="EMBL" id="CAH9082772.1"/>
    </source>
</evidence>
<protein>
    <recommendedName>
        <fullName evidence="3">Reverse transcriptase domain-containing protein</fullName>
    </recommendedName>
</protein>
<dbReference type="SUPFAM" id="SSF56672">
    <property type="entry name" value="DNA/RNA polymerases"/>
    <property type="match status" value="1"/>
</dbReference>
<dbReference type="InterPro" id="IPR043502">
    <property type="entry name" value="DNA/RNA_pol_sf"/>
</dbReference>
<dbReference type="PANTHER" id="PTHR33710">
    <property type="entry name" value="BNAC02G09200D PROTEIN"/>
    <property type="match status" value="1"/>
</dbReference>
<accession>A0A9P0Z0Z4</accession>
<name>A0A9P0Z0Z4_CUSEU</name>
<reference evidence="1" key="1">
    <citation type="submission" date="2022-07" db="EMBL/GenBank/DDBJ databases">
        <authorList>
            <person name="Macas J."/>
            <person name="Novak P."/>
            <person name="Neumann P."/>
        </authorList>
    </citation>
    <scope>NUCLEOTIDE SEQUENCE</scope>
</reference>
<dbReference type="EMBL" id="CAMAPE010000016">
    <property type="protein sequence ID" value="CAH9082772.1"/>
    <property type="molecule type" value="Genomic_DNA"/>
</dbReference>
<dbReference type="OrthoDB" id="415347at2759"/>
<feature type="non-terminal residue" evidence="1">
    <location>
        <position position="409"/>
    </location>
</feature>
<organism evidence="1 2">
    <name type="scientific">Cuscuta europaea</name>
    <name type="common">European dodder</name>
    <dbReference type="NCBI Taxonomy" id="41803"/>
    <lineage>
        <taxon>Eukaryota</taxon>
        <taxon>Viridiplantae</taxon>
        <taxon>Streptophyta</taxon>
        <taxon>Embryophyta</taxon>
        <taxon>Tracheophyta</taxon>
        <taxon>Spermatophyta</taxon>
        <taxon>Magnoliopsida</taxon>
        <taxon>eudicotyledons</taxon>
        <taxon>Gunneridae</taxon>
        <taxon>Pentapetalae</taxon>
        <taxon>asterids</taxon>
        <taxon>lamiids</taxon>
        <taxon>Solanales</taxon>
        <taxon>Convolvulaceae</taxon>
        <taxon>Cuscuteae</taxon>
        <taxon>Cuscuta</taxon>
        <taxon>Cuscuta subgen. Cuscuta</taxon>
    </lineage>
</organism>